<feature type="transmembrane region" description="Helical" evidence="1">
    <location>
        <begin position="168"/>
        <end position="190"/>
    </location>
</feature>
<feature type="transmembrane region" description="Helical" evidence="1">
    <location>
        <begin position="6"/>
        <end position="26"/>
    </location>
</feature>
<evidence type="ECO:0000313" key="8">
    <source>
        <dbReference type="Proteomes" id="UP000663881"/>
    </source>
</evidence>
<evidence type="ECO:0000313" key="7">
    <source>
        <dbReference type="EMBL" id="CAF3919083.1"/>
    </source>
</evidence>
<dbReference type="EMBL" id="CAJNON010000180">
    <property type="protein sequence ID" value="CAF1074163.1"/>
    <property type="molecule type" value="Genomic_DNA"/>
</dbReference>
<sequence length="266" mass="29863">MPSPVAHIGFALGFGTFIMTLTKGSFTAIHCLILSLNAFFGPDIGTFLGWCLSITFPALADQAMAWIHDSIGYIIIIAPIQAILCSKLSKKFIDWKYSRSFNNDLDNVNIEQTNKNLISLNIKDCYLLAVAGCILHFQLDHIFEENGQNKLYLWILSTGYFTKPTPPFLPLSVIFVGVCTCTLFFGFAWIHLFSSTISKQTLTIKLKYTFSLFLAIFSIYISYLFISQIILGKKAVIGEEADLGVLTFIIIFHFLPFILCLLSIHN</sequence>
<keyword evidence="1" id="KW-0472">Membrane</keyword>
<dbReference type="OrthoDB" id="2133268at2759"/>
<dbReference type="EMBL" id="CAJOBB010001919">
    <property type="protein sequence ID" value="CAF3919083.1"/>
    <property type="molecule type" value="Genomic_DNA"/>
</dbReference>
<organism evidence="6 8">
    <name type="scientific">Adineta steineri</name>
    <dbReference type="NCBI Taxonomy" id="433720"/>
    <lineage>
        <taxon>Eukaryota</taxon>
        <taxon>Metazoa</taxon>
        <taxon>Spiralia</taxon>
        <taxon>Gnathifera</taxon>
        <taxon>Rotifera</taxon>
        <taxon>Eurotatoria</taxon>
        <taxon>Bdelloidea</taxon>
        <taxon>Adinetida</taxon>
        <taxon>Adinetidae</taxon>
        <taxon>Adineta</taxon>
    </lineage>
</organism>
<feature type="transmembrane region" description="Helical" evidence="1">
    <location>
        <begin position="125"/>
        <end position="143"/>
    </location>
</feature>
<proteinExistence type="predicted"/>
<dbReference type="Proteomes" id="UP000663844">
    <property type="component" value="Unassembled WGS sequence"/>
</dbReference>
<keyword evidence="1" id="KW-1133">Transmembrane helix</keyword>
<dbReference type="Proteomes" id="UP000663868">
    <property type="component" value="Unassembled WGS sequence"/>
</dbReference>
<dbReference type="EMBL" id="CAJOAZ010000190">
    <property type="protein sequence ID" value="CAF3569796.1"/>
    <property type="molecule type" value="Genomic_DNA"/>
</dbReference>
<dbReference type="PANTHER" id="PTHR38543">
    <property type="entry name" value="OS04G0465800 PROTEIN"/>
    <property type="match status" value="1"/>
</dbReference>
<dbReference type="Proteomes" id="UP000663891">
    <property type="component" value="Unassembled WGS sequence"/>
</dbReference>
<protein>
    <submittedName>
        <fullName evidence="6">Uncharacterized protein</fullName>
    </submittedName>
</protein>
<dbReference type="EMBL" id="CAJNOG010000275">
    <property type="protein sequence ID" value="CAF1137545.1"/>
    <property type="molecule type" value="Genomic_DNA"/>
</dbReference>
<feature type="transmembrane region" description="Helical" evidence="1">
    <location>
        <begin position="71"/>
        <end position="89"/>
    </location>
</feature>
<dbReference type="PANTHER" id="PTHR38543:SF1">
    <property type="entry name" value="OS04G0465800 PROTEIN"/>
    <property type="match status" value="1"/>
</dbReference>
<reference evidence="6" key="1">
    <citation type="submission" date="2021-02" db="EMBL/GenBank/DDBJ databases">
        <authorList>
            <person name="Nowell W R."/>
        </authorList>
    </citation>
    <scope>NUCLEOTIDE SEQUENCE</scope>
</reference>
<evidence type="ECO:0000313" key="4">
    <source>
        <dbReference type="EMBL" id="CAF1137545.1"/>
    </source>
</evidence>
<evidence type="ECO:0000313" key="2">
    <source>
        <dbReference type="EMBL" id="CAF0974823.1"/>
    </source>
</evidence>
<gene>
    <name evidence="2" type="ORF">IZO911_LOCUS16243</name>
    <name evidence="4" type="ORF">JYZ213_LOCUS23368</name>
    <name evidence="7" type="ORF">KXQ929_LOCUS23796</name>
    <name evidence="6" type="ORF">OKA104_LOCUS8845</name>
    <name evidence="5" type="ORF">OXD698_LOCUS4846</name>
    <name evidence="3" type="ORF">VCS650_LOCUS18647</name>
</gene>
<dbReference type="Proteomes" id="UP000663860">
    <property type="component" value="Unassembled WGS sequence"/>
</dbReference>
<feature type="transmembrane region" description="Helical" evidence="1">
    <location>
        <begin position="38"/>
        <end position="59"/>
    </location>
</feature>
<name>A0A818QZK0_9BILA</name>
<evidence type="ECO:0000313" key="6">
    <source>
        <dbReference type="EMBL" id="CAF3644506.1"/>
    </source>
</evidence>
<evidence type="ECO:0000313" key="5">
    <source>
        <dbReference type="EMBL" id="CAF3569796.1"/>
    </source>
</evidence>
<dbReference type="EMBL" id="CAJOAY010000365">
    <property type="protein sequence ID" value="CAF3644506.1"/>
    <property type="molecule type" value="Genomic_DNA"/>
</dbReference>
<dbReference type="Proteomes" id="UP000663845">
    <property type="component" value="Unassembled WGS sequence"/>
</dbReference>
<dbReference type="EMBL" id="CAJNOE010000145">
    <property type="protein sequence ID" value="CAF0974823.1"/>
    <property type="molecule type" value="Genomic_DNA"/>
</dbReference>
<feature type="transmembrane region" description="Helical" evidence="1">
    <location>
        <begin position="243"/>
        <end position="264"/>
    </location>
</feature>
<evidence type="ECO:0000256" key="1">
    <source>
        <dbReference type="SAM" id="Phobius"/>
    </source>
</evidence>
<comment type="caution">
    <text evidence="6">The sequence shown here is derived from an EMBL/GenBank/DDBJ whole genome shotgun (WGS) entry which is preliminary data.</text>
</comment>
<accession>A0A818QZK0</accession>
<dbReference type="AlphaFoldDB" id="A0A818QZK0"/>
<feature type="transmembrane region" description="Helical" evidence="1">
    <location>
        <begin position="210"/>
        <end position="231"/>
    </location>
</feature>
<evidence type="ECO:0000313" key="3">
    <source>
        <dbReference type="EMBL" id="CAF1074163.1"/>
    </source>
</evidence>
<keyword evidence="1" id="KW-0812">Transmembrane</keyword>
<dbReference type="Proteomes" id="UP000663881">
    <property type="component" value="Unassembled WGS sequence"/>
</dbReference>